<sequence>MRNMILSSSVQISDDISGGIVTHKDNQEKTIKSLSLNFYS</sequence>
<keyword evidence="2" id="KW-1185">Reference proteome</keyword>
<evidence type="ECO:0000313" key="2">
    <source>
        <dbReference type="Proteomes" id="UP000256869"/>
    </source>
</evidence>
<dbReference type="AlphaFoldDB" id="A0A3D9HZ12"/>
<protein>
    <submittedName>
        <fullName evidence="1">Uncharacterized protein</fullName>
    </submittedName>
</protein>
<dbReference type="Proteomes" id="UP000256869">
    <property type="component" value="Unassembled WGS sequence"/>
</dbReference>
<evidence type="ECO:0000313" key="1">
    <source>
        <dbReference type="EMBL" id="RED54734.1"/>
    </source>
</evidence>
<reference evidence="1 2" key="1">
    <citation type="submission" date="2018-07" db="EMBL/GenBank/DDBJ databases">
        <title>Genomic Encyclopedia of Type Strains, Phase III (KMG-III): the genomes of soil and plant-associated and newly described type strains.</title>
        <authorList>
            <person name="Whitman W."/>
        </authorList>
    </citation>
    <scope>NUCLEOTIDE SEQUENCE [LARGE SCALE GENOMIC DNA]</scope>
    <source>
        <strain evidence="1 2">CECT 8236</strain>
    </source>
</reference>
<organism evidence="1 2">
    <name type="scientific">Cohnella lupini</name>
    <dbReference type="NCBI Taxonomy" id="1294267"/>
    <lineage>
        <taxon>Bacteria</taxon>
        <taxon>Bacillati</taxon>
        <taxon>Bacillota</taxon>
        <taxon>Bacilli</taxon>
        <taxon>Bacillales</taxon>
        <taxon>Paenibacillaceae</taxon>
        <taxon>Cohnella</taxon>
    </lineage>
</organism>
<accession>A0A3D9HZ12</accession>
<comment type="caution">
    <text evidence="1">The sequence shown here is derived from an EMBL/GenBank/DDBJ whole genome shotgun (WGS) entry which is preliminary data.</text>
</comment>
<proteinExistence type="predicted"/>
<gene>
    <name evidence="1" type="ORF">DFP95_12259</name>
</gene>
<dbReference type="EMBL" id="QRDY01000022">
    <property type="protein sequence ID" value="RED54734.1"/>
    <property type="molecule type" value="Genomic_DNA"/>
</dbReference>
<name>A0A3D9HZ12_9BACL</name>